<evidence type="ECO:0000313" key="2">
    <source>
        <dbReference type="Proteomes" id="UP000621799"/>
    </source>
</evidence>
<reference evidence="1" key="1">
    <citation type="submission" date="2020-10" db="EMBL/GenBank/DDBJ databases">
        <authorList>
            <person name="Castelo-Branco R."/>
            <person name="Eusebio N."/>
            <person name="Adriana R."/>
            <person name="Vieira A."/>
            <person name="Brugerolle De Fraissinette N."/>
            <person name="Rezende De Castro R."/>
            <person name="Schneider M.P."/>
            <person name="Vasconcelos V."/>
            <person name="Leao P.N."/>
        </authorList>
    </citation>
    <scope>NUCLEOTIDE SEQUENCE</scope>
    <source>
        <strain evidence="1">LEGE 11467</strain>
    </source>
</reference>
<dbReference type="Proteomes" id="UP000621799">
    <property type="component" value="Unassembled WGS sequence"/>
</dbReference>
<dbReference type="EMBL" id="JADEXN010000212">
    <property type="protein sequence ID" value="MBE9041560.1"/>
    <property type="molecule type" value="Genomic_DNA"/>
</dbReference>
<name>A0A928Z8G1_9CYAN</name>
<proteinExistence type="predicted"/>
<dbReference type="RefSeq" id="WP_264321763.1">
    <property type="nucleotide sequence ID" value="NZ_JADEXN010000212.1"/>
</dbReference>
<comment type="caution">
    <text evidence="1">The sequence shown here is derived from an EMBL/GenBank/DDBJ whole genome shotgun (WGS) entry which is preliminary data.</text>
</comment>
<evidence type="ECO:0000313" key="1">
    <source>
        <dbReference type="EMBL" id="MBE9041560.1"/>
    </source>
</evidence>
<protein>
    <submittedName>
        <fullName evidence="1">Uncharacterized protein</fullName>
    </submittedName>
</protein>
<dbReference type="AlphaFoldDB" id="A0A928Z8G1"/>
<accession>A0A928Z8G1</accession>
<sequence length="90" mass="10224">MARLSSESSQFTIAALEALKAIAINSDIVDTQLSTEFSAKNRSNYGSTSKGDRSADLEEHDIDEYIVDLKRNFQRLKNPQDEDRNRIFQV</sequence>
<organism evidence="1 2">
    <name type="scientific">Zarconia navalis LEGE 11467</name>
    <dbReference type="NCBI Taxonomy" id="1828826"/>
    <lineage>
        <taxon>Bacteria</taxon>
        <taxon>Bacillati</taxon>
        <taxon>Cyanobacteriota</taxon>
        <taxon>Cyanophyceae</taxon>
        <taxon>Oscillatoriophycideae</taxon>
        <taxon>Oscillatoriales</taxon>
        <taxon>Oscillatoriales incertae sedis</taxon>
        <taxon>Zarconia</taxon>
        <taxon>Zarconia navalis</taxon>
    </lineage>
</organism>
<gene>
    <name evidence="1" type="ORF">IQ235_12295</name>
</gene>
<keyword evidence="2" id="KW-1185">Reference proteome</keyword>